<protein>
    <submittedName>
        <fullName evidence="2">Uncharacterized protein</fullName>
    </submittedName>
</protein>
<evidence type="ECO:0000256" key="1">
    <source>
        <dbReference type="SAM" id="MobiDB-lite"/>
    </source>
</evidence>
<gene>
    <name evidence="2" type="ORF">RFI_19996</name>
</gene>
<evidence type="ECO:0000313" key="3">
    <source>
        <dbReference type="Proteomes" id="UP000023152"/>
    </source>
</evidence>
<dbReference type="PANTHER" id="PTHR21207:SF2">
    <property type="entry name" value="PARKIN COREGULATED GENE PROTEIN"/>
    <property type="match status" value="1"/>
</dbReference>
<reference evidence="2 3" key="1">
    <citation type="journal article" date="2013" name="Curr. Biol.">
        <title>The Genome of the Foraminiferan Reticulomyxa filosa.</title>
        <authorList>
            <person name="Glockner G."/>
            <person name="Hulsmann N."/>
            <person name="Schleicher M."/>
            <person name="Noegel A.A."/>
            <person name="Eichinger L."/>
            <person name="Gallinger C."/>
            <person name="Pawlowski J."/>
            <person name="Sierra R."/>
            <person name="Euteneuer U."/>
            <person name="Pillet L."/>
            <person name="Moustafa A."/>
            <person name="Platzer M."/>
            <person name="Groth M."/>
            <person name="Szafranski K."/>
            <person name="Schliwa M."/>
        </authorList>
    </citation>
    <scope>NUCLEOTIDE SEQUENCE [LARGE SCALE GENOMIC DNA]</scope>
</reference>
<dbReference type="GO" id="GO:0030544">
    <property type="term" value="F:Hsp70 protein binding"/>
    <property type="evidence" value="ECO:0007669"/>
    <property type="project" value="TreeGrafter"/>
</dbReference>
<dbReference type="OrthoDB" id="5954824at2759"/>
<comment type="caution">
    <text evidence="2">The sequence shown here is derived from an EMBL/GenBank/DDBJ whole genome shotgun (WGS) entry which is preliminary data.</text>
</comment>
<evidence type="ECO:0000313" key="2">
    <source>
        <dbReference type="EMBL" id="ETO17330.1"/>
    </source>
</evidence>
<sequence>MPKQSLSMPVIMRTSIMRNIKLFFFALGLTLFKFKKETSNVQAVMTTLQSKPKLSKEEKDKLSGGKFSNKVVISFDIGSNVAKNKKKGKFKKVIGKGGASSSLAKPTPKEIQSPPSANVFKKATNVTSTEFRRFYDRGDLPLQVSFGGIRKVAWKIDIEKLDYHHYLPIFFDGLRETEEPYQFLATEGTKDLLAEGGQKLLPVVPQLIIPIKHAFNTKLRIANIHQTALIMHTVKKVGTIVPKSLDFFSDCHILHNNIKTVDCDDPLDMSVKKGHRLGALIEDTLEILEVHGGEDAFINIKYMIPLYESHIGKKHCKQILFKNVLCSKLTLCNIIYCPFCLRYFMFQ</sequence>
<keyword evidence="3" id="KW-1185">Reference proteome</keyword>
<dbReference type="Proteomes" id="UP000023152">
    <property type="component" value="Unassembled WGS sequence"/>
</dbReference>
<dbReference type="InterPro" id="IPR019399">
    <property type="entry name" value="Parkin_co-regulated_protein"/>
</dbReference>
<dbReference type="PANTHER" id="PTHR21207">
    <property type="entry name" value="PARKIN COREGULATED GENE PROTEIN PARK2 COREGULATED"/>
    <property type="match status" value="1"/>
</dbReference>
<dbReference type="GO" id="GO:0051879">
    <property type="term" value="F:Hsp90 protein binding"/>
    <property type="evidence" value="ECO:0007669"/>
    <property type="project" value="TreeGrafter"/>
</dbReference>
<name>X6MW51_RETFI</name>
<feature type="region of interest" description="Disordered" evidence="1">
    <location>
        <begin position="96"/>
        <end position="115"/>
    </location>
</feature>
<dbReference type="OMA" id="RIANIHQ"/>
<proteinExistence type="predicted"/>
<dbReference type="AlphaFoldDB" id="X6MW51"/>
<accession>X6MW51</accession>
<dbReference type="EMBL" id="ASPP01016867">
    <property type="protein sequence ID" value="ETO17330.1"/>
    <property type="molecule type" value="Genomic_DNA"/>
</dbReference>
<dbReference type="Pfam" id="PF10274">
    <property type="entry name" value="ParcG"/>
    <property type="match status" value="1"/>
</dbReference>
<organism evidence="2 3">
    <name type="scientific">Reticulomyxa filosa</name>
    <dbReference type="NCBI Taxonomy" id="46433"/>
    <lineage>
        <taxon>Eukaryota</taxon>
        <taxon>Sar</taxon>
        <taxon>Rhizaria</taxon>
        <taxon>Retaria</taxon>
        <taxon>Foraminifera</taxon>
        <taxon>Monothalamids</taxon>
        <taxon>Reticulomyxidae</taxon>
        <taxon>Reticulomyxa</taxon>
    </lineage>
</organism>